<protein>
    <recommendedName>
        <fullName evidence="1">[acyl-carrier-protein] S-malonyltransferase</fullName>
        <ecNumber evidence="1">2.3.1.39</ecNumber>
    </recommendedName>
</protein>
<dbReference type="STRING" id="565045.NOR51B_120"/>
<dbReference type="AlphaFoldDB" id="B8KY49"/>
<gene>
    <name evidence="6" type="ORF">NOR51B_120</name>
</gene>
<evidence type="ECO:0000313" key="7">
    <source>
        <dbReference type="Proteomes" id="UP000004699"/>
    </source>
</evidence>
<dbReference type="GO" id="GO:0006633">
    <property type="term" value="P:fatty acid biosynthetic process"/>
    <property type="evidence" value="ECO:0007669"/>
    <property type="project" value="TreeGrafter"/>
</dbReference>
<dbReference type="Gene3D" id="3.40.366.10">
    <property type="entry name" value="Malonyl-Coenzyme A Acyl Carrier Protein, domain 2"/>
    <property type="match status" value="1"/>
</dbReference>
<dbReference type="EMBL" id="DS999411">
    <property type="protein sequence ID" value="EED34183.1"/>
    <property type="molecule type" value="Genomic_DNA"/>
</dbReference>
<dbReference type="InterPro" id="IPR016035">
    <property type="entry name" value="Acyl_Trfase/lysoPLipase"/>
</dbReference>
<sequence length="338" mass="37632">MTRRAVLVCPGRGTYNRDELGSLKRTRGVCEELVERFDDIRRREQQPTVSQLDDSERFSSRLHMRSDNASALIYACSYTDYLNIDNQDLDIVAVTGNSMGWYTALACAGALNPEDGFELVNTMGSLMQASGVGGQLIYPCTDIDWIANPQREREILDRVTEINGSEDRVLKVSIRLGSMIVLAGNEAGLRAFEEAVPVIGDRFPMRLPNHAAFHTSLLSPVAAEARLQLANLPLQPASLPLVDGHGSLWYPHCYERDQLWDYTLGRQVTETYDFTKALRIAAFEFEPDMFVVLGPGRTLRQSVAQCLVAAGWRGLEDRTAFEKRQAEEAIVVGADLVS</sequence>
<feature type="domain" description="Malonyl-CoA:ACP transacylase (MAT)" evidence="5">
    <location>
        <begin position="52"/>
        <end position="326"/>
    </location>
</feature>
<organism evidence="6 7">
    <name type="scientific">Luminiphilus syltensis NOR5-1B</name>
    <dbReference type="NCBI Taxonomy" id="565045"/>
    <lineage>
        <taxon>Bacteria</taxon>
        <taxon>Pseudomonadati</taxon>
        <taxon>Pseudomonadota</taxon>
        <taxon>Gammaproteobacteria</taxon>
        <taxon>Cellvibrionales</taxon>
        <taxon>Halieaceae</taxon>
        <taxon>Luminiphilus</taxon>
    </lineage>
</organism>
<dbReference type="InterPro" id="IPR001227">
    <property type="entry name" value="Ac_transferase_dom_sf"/>
</dbReference>
<dbReference type="InterPro" id="IPR014043">
    <property type="entry name" value="Acyl_transferase_dom"/>
</dbReference>
<keyword evidence="3" id="KW-0012">Acyltransferase</keyword>
<evidence type="ECO:0000259" key="5">
    <source>
        <dbReference type="SMART" id="SM00827"/>
    </source>
</evidence>
<keyword evidence="2" id="KW-0808">Transferase</keyword>
<dbReference type="GO" id="GO:0004314">
    <property type="term" value="F:[acyl-carrier-protein] S-malonyltransferase activity"/>
    <property type="evidence" value="ECO:0007669"/>
    <property type="project" value="UniProtKB-EC"/>
</dbReference>
<dbReference type="OrthoDB" id="5756162at2"/>
<evidence type="ECO:0000313" key="6">
    <source>
        <dbReference type="EMBL" id="EED34183.1"/>
    </source>
</evidence>
<dbReference type="HOGENOM" id="CLU_806082_0_0_6"/>
<evidence type="ECO:0000256" key="2">
    <source>
        <dbReference type="ARBA" id="ARBA00022679"/>
    </source>
</evidence>
<dbReference type="SMART" id="SM00827">
    <property type="entry name" value="PKS_AT"/>
    <property type="match status" value="1"/>
</dbReference>
<proteinExistence type="predicted"/>
<dbReference type="eggNOG" id="COG0331">
    <property type="taxonomic scope" value="Bacteria"/>
</dbReference>
<evidence type="ECO:0000256" key="3">
    <source>
        <dbReference type="ARBA" id="ARBA00023315"/>
    </source>
</evidence>
<dbReference type="InterPro" id="IPR050858">
    <property type="entry name" value="Mal-CoA-ACP_Trans/PKS_FabD"/>
</dbReference>
<dbReference type="RefSeq" id="WP_009018931.1">
    <property type="nucleotide sequence ID" value="NZ_DS999411.1"/>
</dbReference>
<evidence type="ECO:0000256" key="1">
    <source>
        <dbReference type="ARBA" id="ARBA00013258"/>
    </source>
</evidence>
<name>B8KY49_9GAMM</name>
<accession>B8KY49</accession>
<dbReference type="Proteomes" id="UP000004699">
    <property type="component" value="Unassembled WGS sequence"/>
</dbReference>
<evidence type="ECO:0000256" key="4">
    <source>
        <dbReference type="ARBA" id="ARBA00048462"/>
    </source>
</evidence>
<dbReference type="PANTHER" id="PTHR42681">
    <property type="entry name" value="MALONYL-COA-ACYL CARRIER PROTEIN TRANSACYLASE, MITOCHONDRIAL"/>
    <property type="match status" value="1"/>
</dbReference>
<keyword evidence="7" id="KW-1185">Reference proteome</keyword>
<comment type="catalytic activity">
    <reaction evidence="4">
        <text>holo-[ACP] + malonyl-CoA = malonyl-[ACP] + CoA</text>
        <dbReference type="Rhea" id="RHEA:41792"/>
        <dbReference type="Rhea" id="RHEA-COMP:9623"/>
        <dbReference type="Rhea" id="RHEA-COMP:9685"/>
        <dbReference type="ChEBI" id="CHEBI:57287"/>
        <dbReference type="ChEBI" id="CHEBI:57384"/>
        <dbReference type="ChEBI" id="CHEBI:64479"/>
        <dbReference type="ChEBI" id="CHEBI:78449"/>
        <dbReference type="EC" id="2.3.1.39"/>
    </reaction>
</comment>
<dbReference type="PANTHER" id="PTHR42681:SF1">
    <property type="entry name" value="MALONYL-COA-ACYL CARRIER PROTEIN TRANSACYLASE, MITOCHONDRIAL"/>
    <property type="match status" value="1"/>
</dbReference>
<dbReference type="SUPFAM" id="SSF52151">
    <property type="entry name" value="FabD/lysophospholipase-like"/>
    <property type="match status" value="1"/>
</dbReference>
<dbReference type="EC" id="2.3.1.39" evidence="1"/>
<reference evidence="7" key="1">
    <citation type="journal article" date="2013" name="BMC Microbiol.">
        <title>Taxonomy and evolution of bacteriochlorophyll a-containing members of the OM60/NOR5 clade of marine gammaproteobacteria: description of Luminiphilus syltensis gen. nov., sp. nov., reclassification of Haliea rubra as Pseudohaliea rubra gen. nov., comb. nov., and emendation of Chromatocurvus halotolerans.</title>
        <authorList>
            <person name="Spring S."/>
            <person name="Riedel T."/>
            <person name="Sproer C."/>
            <person name="Yan S."/>
            <person name="Harder J."/>
            <person name="Fuchs B.M."/>
        </authorList>
    </citation>
    <scope>NUCLEOTIDE SEQUENCE [LARGE SCALE GENOMIC DNA]</scope>
    <source>
        <strain evidence="7">NOR51-B</strain>
    </source>
</reference>